<keyword evidence="3" id="KW-1185">Reference proteome</keyword>
<keyword evidence="1" id="KW-0732">Signal</keyword>
<evidence type="ECO:0000256" key="1">
    <source>
        <dbReference type="SAM" id="SignalP"/>
    </source>
</evidence>
<accession>B8CSP8</accession>
<reference evidence="2 3" key="1">
    <citation type="journal article" date="2008" name="PLoS ONE">
        <title>Environmental adaptation: genomic analysis of the piezotolerant and psychrotolerant deep-sea iron reducing bacterium Shewanella piezotolerans WP3.</title>
        <authorList>
            <person name="Wang F."/>
            <person name="Wang J."/>
            <person name="Jian H."/>
            <person name="Zhang B."/>
            <person name="Li S."/>
            <person name="Wang F."/>
            <person name="Zeng X."/>
            <person name="Gao L."/>
            <person name="Bartlett D.H."/>
            <person name="Yu J."/>
            <person name="Hu S."/>
            <person name="Xiao X."/>
        </authorList>
    </citation>
    <scope>NUCLEOTIDE SEQUENCE [LARGE SCALE GENOMIC DNA]</scope>
    <source>
        <strain evidence="3">WP3 / JCM 13877</strain>
    </source>
</reference>
<feature type="chain" id="PRO_5002869850" evidence="1">
    <location>
        <begin position="27"/>
        <end position="354"/>
    </location>
</feature>
<sequence>MPRSGTAALLFTTTLLVAVNINNANANSVKKLSISAQDGFNQAPVITVYSSNGERWDKVDKTKISQFSINLKAECKYEGKGNKAYKGRMSVSGFSLVGDSAEPANFLIPHSNEASGNYSYTQGQNLSPSEVCNDELNKRLSSQPTLSKYHILAKGLNVNYPAAFTVGYHLTCKPTGLGFTDSASKTTQVNAKIACLASAIAETKIPKPKPKTATAMLLPLIKSIKFKATPSTYKGSCPSGIKFNGSISSNNAGTVKYRYVSHDAKVSPTFTLKFNKASTLAVRNWHRTVSKPEASSTLAVKGASSNNTISGWYRLEVLTPDTKGKVTAKYQVECIEPTPSRAQIKNEPLSPSHE</sequence>
<dbReference type="Proteomes" id="UP000000753">
    <property type="component" value="Chromosome"/>
</dbReference>
<evidence type="ECO:0000313" key="3">
    <source>
        <dbReference type="Proteomes" id="UP000000753"/>
    </source>
</evidence>
<dbReference type="OrthoDB" id="3534992at2"/>
<protein>
    <submittedName>
        <fullName evidence="2">Uncharacterized protein</fullName>
    </submittedName>
</protein>
<dbReference type="HOGENOM" id="CLU_782776_0_0_6"/>
<dbReference type="EMBL" id="CP000472">
    <property type="protein sequence ID" value="ACJ30674.1"/>
    <property type="molecule type" value="Genomic_DNA"/>
</dbReference>
<evidence type="ECO:0000313" key="2">
    <source>
        <dbReference type="EMBL" id="ACJ30674.1"/>
    </source>
</evidence>
<dbReference type="RefSeq" id="WP_020914015.1">
    <property type="nucleotide sequence ID" value="NC_011566.1"/>
</dbReference>
<name>B8CSP8_SHEPW</name>
<gene>
    <name evidence="2" type="ordered locus">swp_4004</name>
</gene>
<dbReference type="STRING" id="225849.swp_4004"/>
<proteinExistence type="predicted"/>
<dbReference type="AlphaFoldDB" id="B8CSP8"/>
<organism evidence="2 3">
    <name type="scientific">Shewanella piezotolerans (strain WP3 / JCM 13877)</name>
    <dbReference type="NCBI Taxonomy" id="225849"/>
    <lineage>
        <taxon>Bacteria</taxon>
        <taxon>Pseudomonadati</taxon>
        <taxon>Pseudomonadota</taxon>
        <taxon>Gammaproteobacteria</taxon>
        <taxon>Alteromonadales</taxon>
        <taxon>Shewanellaceae</taxon>
        <taxon>Shewanella</taxon>
    </lineage>
</organism>
<dbReference type="KEGG" id="swp:swp_4004"/>
<feature type="signal peptide" evidence="1">
    <location>
        <begin position="1"/>
        <end position="26"/>
    </location>
</feature>